<evidence type="ECO:0000313" key="1">
    <source>
        <dbReference type="EMBL" id="KAJ8339927.1"/>
    </source>
</evidence>
<reference evidence="1" key="1">
    <citation type="journal article" date="2023" name="Science">
        <title>Genome structures resolve the early diversification of teleost fishes.</title>
        <authorList>
            <person name="Parey E."/>
            <person name="Louis A."/>
            <person name="Montfort J."/>
            <person name="Bouchez O."/>
            <person name="Roques C."/>
            <person name="Iampietro C."/>
            <person name="Lluch J."/>
            <person name="Castinel A."/>
            <person name="Donnadieu C."/>
            <person name="Desvignes T."/>
            <person name="Floi Bucao C."/>
            <person name="Jouanno E."/>
            <person name="Wen M."/>
            <person name="Mejri S."/>
            <person name="Dirks R."/>
            <person name="Jansen H."/>
            <person name="Henkel C."/>
            <person name="Chen W.J."/>
            <person name="Zahm M."/>
            <person name="Cabau C."/>
            <person name="Klopp C."/>
            <person name="Thompson A.W."/>
            <person name="Robinson-Rechavi M."/>
            <person name="Braasch I."/>
            <person name="Lecointre G."/>
            <person name="Bobe J."/>
            <person name="Postlethwait J.H."/>
            <person name="Berthelot C."/>
            <person name="Roest Crollius H."/>
            <person name="Guiguen Y."/>
        </authorList>
    </citation>
    <scope>NUCLEOTIDE SEQUENCE</scope>
    <source>
        <strain evidence="1">WJC10195</strain>
    </source>
</reference>
<proteinExistence type="predicted"/>
<name>A0A9Q1EJG2_SYNKA</name>
<sequence length="105" mass="11671">MLVDGIKVSTVVILVILRTLFPLCRSGHRQHLQRGRAACRQGGLQVHRHFQLRIRSGEGSSQGIALDRHHNDHPNPPTRSLVMVAMHSLNLCLCVRVCVCVCVCS</sequence>
<protein>
    <submittedName>
        <fullName evidence="1">Uncharacterized protein</fullName>
    </submittedName>
</protein>
<organism evidence="1 2">
    <name type="scientific">Synaphobranchus kaupii</name>
    <name type="common">Kaup's arrowtooth eel</name>
    <dbReference type="NCBI Taxonomy" id="118154"/>
    <lineage>
        <taxon>Eukaryota</taxon>
        <taxon>Metazoa</taxon>
        <taxon>Chordata</taxon>
        <taxon>Craniata</taxon>
        <taxon>Vertebrata</taxon>
        <taxon>Euteleostomi</taxon>
        <taxon>Actinopterygii</taxon>
        <taxon>Neopterygii</taxon>
        <taxon>Teleostei</taxon>
        <taxon>Anguilliformes</taxon>
        <taxon>Synaphobranchidae</taxon>
        <taxon>Synaphobranchus</taxon>
    </lineage>
</organism>
<accession>A0A9Q1EJG2</accession>
<gene>
    <name evidence="1" type="ORF">SKAU_G00345600</name>
</gene>
<dbReference type="AlphaFoldDB" id="A0A9Q1EJG2"/>
<evidence type="ECO:0000313" key="2">
    <source>
        <dbReference type="Proteomes" id="UP001152622"/>
    </source>
</evidence>
<comment type="caution">
    <text evidence="1">The sequence shown here is derived from an EMBL/GenBank/DDBJ whole genome shotgun (WGS) entry which is preliminary data.</text>
</comment>
<dbReference type="EMBL" id="JAINUF010000016">
    <property type="protein sequence ID" value="KAJ8339927.1"/>
    <property type="molecule type" value="Genomic_DNA"/>
</dbReference>
<keyword evidence="2" id="KW-1185">Reference proteome</keyword>
<dbReference type="Proteomes" id="UP001152622">
    <property type="component" value="Chromosome 16"/>
</dbReference>